<sequence length="508" mass="54695">MGGNSGLTGLSQPSTQMKDPCGHIDLTPQTWVDLQIDQYIANYPGADKLTIQEFAAELNVANFYCGIGLDCLAGQLCHPAQGVNWIILYAIQEWNNYMNSLYRAIETAVTLMREASSAIVSDFAPRAEVDKSLYGWAVGTVICGVLGTFSALAVPAFMPLDAMEMVEEATKFGVGAASLGSGALGGMASAEATEASKAYDQATRLMRGNKAADLAAAESRQDVGTFLEFTTQGKQARNSHGEKNTPEELRREEEVLFKDSRDPGPSTRDDGASSSTITRRSLEPRSLHKRSPPTAFCYTQWAYLDSHLTALQNRMQGIVAITARSGAMTPILSNGGMASILKDGAFLSENPTEAHLAESSKALVQITALSEFFKAINIFVTIGSDDCKFKGPNGAWDGPGKLSYCTPDGLMMNLIQAKGDKAINDIPNAELIKTKYGYSVEYLARTAWDCQKKYGIFTHGKAPPPVSVKSDCVFAIAVCDCTLPEVAHLRHKKMKTVPACRKGAGLPI</sequence>
<evidence type="ECO:0000259" key="3">
    <source>
        <dbReference type="Pfam" id="PF25278"/>
    </source>
</evidence>
<keyword evidence="2" id="KW-0472">Membrane</keyword>
<keyword evidence="2" id="KW-1133">Transmembrane helix</keyword>
<dbReference type="OrthoDB" id="2501761at2759"/>
<evidence type="ECO:0000256" key="1">
    <source>
        <dbReference type="SAM" id="MobiDB-lite"/>
    </source>
</evidence>
<dbReference type="EMBL" id="MU167226">
    <property type="protein sequence ID" value="KAG0149603.1"/>
    <property type="molecule type" value="Genomic_DNA"/>
</dbReference>
<name>A0A9P6TGB4_9BASI</name>
<feature type="domain" description="DUF7872" evidence="3">
    <location>
        <begin position="292"/>
        <end position="508"/>
    </location>
</feature>
<feature type="transmembrane region" description="Helical" evidence="2">
    <location>
        <begin position="133"/>
        <end position="158"/>
    </location>
</feature>
<reference evidence="4" key="1">
    <citation type="submission" date="2013-11" db="EMBL/GenBank/DDBJ databases">
        <title>Genome sequence of the fusiform rust pathogen reveals effectors for host alternation and coevolution with pine.</title>
        <authorList>
            <consortium name="DOE Joint Genome Institute"/>
            <person name="Smith K."/>
            <person name="Pendleton A."/>
            <person name="Kubisiak T."/>
            <person name="Anderson C."/>
            <person name="Salamov A."/>
            <person name="Aerts A."/>
            <person name="Riley R."/>
            <person name="Clum A."/>
            <person name="Lindquist E."/>
            <person name="Ence D."/>
            <person name="Campbell M."/>
            <person name="Kronenberg Z."/>
            <person name="Feau N."/>
            <person name="Dhillon B."/>
            <person name="Hamelin R."/>
            <person name="Burleigh J."/>
            <person name="Smith J."/>
            <person name="Yandell M."/>
            <person name="Nelson C."/>
            <person name="Grigoriev I."/>
            <person name="Davis J."/>
        </authorList>
    </citation>
    <scope>NUCLEOTIDE SEQUENCE</scope>
    <source>
        <strain evidence="4">G11</strain>
    </source>
</reference>
<dbReference type="InterPro" id="IPR057194">
    <property type="entry name" value="DUF7872"/>
</dbReference>
<dbReference type="Proteomes" id="UP000886653">
    <property type="component" value="Unassembled WGS sequence"/>
</dbReference>
<evidence type="ECO:0000256" key="2">
    <source>
        <dbReference type="SAM" id="Phobius"/>
    </source>
</evidence>
<feature type="compositionally biased region" description="Polar residues" evidence="1">
    <location>
        <begin position="229"/>
        <end position="238"/>
    </location>
</feature>
<dbReference type="PANTHER" id="PTHR33339:SF1">
    <property type="entry name" value="LYSM DOMAIN-CONTAINING PROTEIN"/>
    <property type="match status" value="1"/>
</dbReference>
<dbReference type="AlphaFoldDB" id="A0A9P6TGB4"/>
<evidence type="ECO:0000313" key="5">
    <source>
        <dbReference type="Proteomes" id="UP000886653"/>
    </source>
</evidence>
<protein>
    <recommendedName>
        <fullName evidence="3">DUF7872 domain-containing protein</fullName>
    </recommendedName>
</protein>
<dbReference type="PANTHER" id="PTHR33339">
    <property type="entry name" value="LYSM DOMAIN-CONTAINING PROTEIN"/>
    <property type="match status" value="1"/>
</dbReference>
<organism evidence="4 5">
    <name type="scientific">Cronartium quercuum f. sp. fusiforme G11</name>
    <dbReference type="NCBI Taxonomy" id="708437"/>
    <lineage>
        <taxon>Eukaryota</taxon>
        <taxon>Fungi</taxon>
        <taxon>Dikarya</taxon>
        <taxon>Basidiomycota</taxon>
        <taxon>Pucciniomycotina</taxon>
        <taxon>Pucciniomycetes</taxon>
        <taxon>Pucciniales</taxon>
        <taxon>Coleosporiaceae</taxon>
        <taxon>Cronartium</taxon>
    </lineage>
</organism>
<evidence type="ECO:0000313" key="4">
    <source>
        <dbReference type="EMBL" id="KAG0149603.1"/>
    </source>
</evidence>
<dbReference type="Pfam" id="PF25278">
    <property type="entry name" value="DUF7872"/>
    <property type="match status" value="1"/>
</dbReference>
<proteinExistence type="predicted"/>
<gene>
    <name evidence="4" type="ORF">CROQUDRAFT_39536</name>
</gene>
<feature type="compositionally biased region" description="Basic and acidic residues" evidence="1">
    <location>
        <begin position="239"/>
        <end position="271"/>
    </location>
</feature>
<keyword evidence="2" id="KW-0812">Transmembrane</keyword>
<accession>A0A9P6TGB4</accession>
<feature type="region of interest" description="Disordered" evidence="1">
    <location>
        <begin position="229"/>
        <end position="290"/>
    </location>
</feature>
<comment type="caution">
    <text evidence="4">The sequence shown here is derived from an EMBL/GenBank/DDBJ whole genome shotgun (WGS) entry which is preliminary data.</text>
</comment>
<keyword evidence="5" id="KW-1185">Reference proteome</keyword>